<sequence>MRQSSLTAAAALLLANAALGLLPNRMGTLKGPRMNLNLLLAQGEAVSNGTFQQLIDHDHPEKGTFTQHYFYNADYYRGPGSPVIVMNLGESSIEGAEGFATTGSILGVLAQRTGAALIVIEHRYWGNSSPFEVLTAANLTYLTLDNSVRDMTHFAKAAVLPFDRNRTSTPDKAPWVLSGCSYAGALSAWTSQLDPGVFWAYHASSAVVEAIEDLWEYGDVVGQAMPKNCSTDYVKMIDAVDSVLLGNDQRAKDELKARFGMSELEHDVDFAGALWVPLGEWQSNTFSGGYNNFFRMCDYIENQWSGSHEPAPSAGGVGAAKALNGYAKYISEFWLYDACAEADDWEGPYSTRCFDVHNTSSTIYTNLAVSNSAGRQWWWFLCNEPFEWWQDRGHGKFLSRLITKTWYTQQCEVLFPNSRYGLKQGRTVSDVNKLTRGWFETNTERVAWTVGEFDPWRPATPMSASRPGGPLMTTAQQSVQIIPKGAHCGDLNMAEYFANAGARAVMDANLKVLQKWIEEFYREKGVGRPGYNM</sequence>
<keyword evidence="4" id="KW-0378">Hydrolase</keyword>
<evidence type="ECO:0000256" key="5">
    <source>
        <dbReference type="ARBA" id="ARBA00023180"/>
    </source>
</evidence>
<proteinExistence type="inferred from homology"/>
<dbReference type="OrthoDB" id="1735038at2759"/>
<evidence type="ECO:0000256" key="1">
    <source>
        <dbReference type="ARBA" id="ARBA00011079"/>
    </source>
</evidence>
<evidence type="ECO:0000256" key="2">
    <source>
        <dbReference type="ARBA" id="ARBA00022670"/>
    </source>
</evidence>
<evidence type="ECO:0000313" key="7">
    <source>
        <dbReference type="EMBL" id="KOS23253.1"/>
    </source>
</evidence>
<keyword evidence="2 7" id="KW-0645">Protease</keyword>
<dbReference type="SUPFAM" id="SSF53474">
    <property type="entry name" value="alpha/beta-Hydrolases"/>
    <property type="match status" value="1"/>
</dbReference>
<dbReference type="AlphaFoldDB" id="A0A0N0RUB0"/>
<dbReference type="PANTHER" id="PTHR11010">
    <property type="entry name" value="PROTEASE S28 PRO-X CARBOXYPEPTIDASE-RELATED"/>
    <property type="match status" value="1"/>
</dbReference>
<feature type="chain" id="PRO_5005857611" evidence="6">
    <location>
        <begin position="21"/>
        <end position="533"/>
    </location>
</feature>
<protein>
    <submittedName>
        <fullName evidence="7">Putative serine protease</fullName>
    </submittedName>
</protein>
<keyword evidence="8" id="KW-1185">Reference proteome</keyword>
<keyword evidence="3 6" id="KW-0732">Signal</keyword>
<dbReference type="Gene3D" id="3.40.50.1820">
    <property type="entry name" value="alpha/beta hydrolase"/>
    <property type="match status" value="2"/>
</dbReference>
<comment type="caution">
    <text evidence="7">The sequence shown here is derived from an EMBL/GenBank/DDBJ whole genome shotgun (WGS) entry which is preliminary data.</text>
</comment>
<dbReference type="EMBL" id="LGSR01000002">
    <property type="protein sequence ID" value="KOS23253.1"/>
    <property type="molecule type" value="Genomic_DNA"/>
</dbReference>
<keyword evidence="5" id="KW-0325">Glycoprotein</keyword>
<feature type="signal peptide" evidence="6">
    <location>
        <begin position="1"/>
        <end position="20"/>
    </location>
</feature>
<dbReference type="Pfam" id="PF05577">
    <property type="entry name" value="Peptidase_S28"/>
    <property type="match status" value="1"/>
</dbReference>
<dbReference type="GO" id="GO:0008239">
    <property type="term" value="F:dipeptidyl-peptidase activity"/>
    <property type="evidence" value="ECO:0007669"/>
    <property type="project" value="TreeGrafter"/>
</dbReference>
<reference evidence="7 8" key="1">
    <citation type="submission" date="2015-07" db="EMBL/GenBank/DDBJ databases">
        <title>The genome of the fungus Escovopsis weberi, a specialized disease agent of ant agriculture.</title>
        <authorList>
            <person name="de Man T.J."/>
            <person name="Stajich J.E."/>
            <person name="Kubicek C.P."/>
            <person name="Chenthamara K."/>
            <person name="Atanasova L."/>
            <person name="Druzhinina I.S."/>
            <person name="Birnbaum S."/>
            <person name="Barribeau S.M."/>
            <person name="Teiling C."/>
            <person name="Suen G."/>
            <person name="Currie C."/>
            <person name="Gerardo N.M."/>
        </authorList>
    </citation>
    <scope>NUCLEOTIDE SEQUENCE [LARGE SCALE GENOMIC DNA]</scope>
</reference>
<accession>A0A0N0RUB0</accession>
<comment type="similarity">
    <text evidence="1">Belongs to the peptidase S28 family.</text>
</comment>
<evidence type="ECO:0000256" key="4">
    <source>
        <dbReference type="ARBA" id="ARBA00022801"/>
    </source>
</evidence>
<evidence type="ECO:0000313" key="8">
    <source>
        <dbReference type="Proteomes" id="UP000053831"/>
    </source>
</evidence>
<dbReference type="InterPro" id="IPR008758">
    <property type="entry name" value="Peptidase_S28"/>
</dbReference>
<gene>
    <name evidence="7" type="ORF">ESCO_003396</name>
</gene>
<name>A0A0N0RUB0_ESCWE</name>
<evidence type="ECO:0000256" key="3">
    <source>
        <dbReference type="ARBA" id="ARBA00022729"/>
    </source>
</evidence>
<organism evidence="7 8">
    <name type="scientific">Escovopsis weberi</name>
    <dbReference type="NCBI Taxonomy" id="150374"/>
    <lineage>
        <taxon>Eukaryota</taxon>
        <taxon>Fungi</taxon>
        <taxon>Dikarya</taxon>
        <taxon>Ascomycota</taxon>
        <taxon>Pezizomycotina</taxon>
        <taxon>Sordariomycetes</taxon>
        <taxon>Hypocreomycetidae</taxon>
        <taxon>Hypocreales</taxon>
        <taxon>Hypocreaceae</taxon>
        <taxon>Escovopsis</taxon>
    </lineage>
</organism>
<dbReference type="GO" id="GO:0070008">
    <property type="term" value="F:serine-type exopeptidase activity"/>
    <property type="evidence" value="ECO:0007669"/>
    <property type="project" value="InterPro"/>
</dbReference>
<evidence type="ECO:0000256" key="6">
    <source>
        <dbReference type="SAM" id="SignalP"/>
    </source>
</evidence>
<dbReference type="InterPro" id="IPR029058">
    <property type="entry name" value="AB_hydrolase_fold"/>
</dbReference>
<dbReference type="PANTHER" id="PTHR11010:SF23">
    <property type="entry name" value="SERINE PEPTIDASE"/>
    <property type="match status" value="1"/>
</dbReference>
<dbReference type="Proteomes" id="UP000053831">
    <property type="component" value="Unassembled WGS sequence"/>
</dbReference>
<dbReference type="GO" id="GO:0006508">
    <property type="term" value="P:proteolysis"/>
    <property type="evidence" value="ECO:0007669"/>
    <property type="project" value="UniProtKB-KW"/>
</dbReference>